<dbReference type="InterPro" id="IPR012337">
    <property type="entry name" value="RNaseH-like_sf"/>
</dbReference>
<dbReference type="Proteomes" id="UP000224998">
    <property type="component" value="Segment"/>
</dbReference>
<evidence type="ECO:0000313" key="2">
    <source>
        <dbReference type="Proteomes" id="UP000224998"/>
    </source>
</evidence>
<dbReference type="EMBL" id="KP793131">
    <property type="protein sequence ID" value="ALM64624.1"/>
    <property type="molecule type" value="Genomic_DNA"/>
</dbReference>
<keyword evidence="2" id="KW-1185">Reference proteome</keyword>
<dbReference type="Gene3D" id="3.30.420.10">
    <property type="entry name" value="Ribonuclease H-like superfamily/Ribonuclease H"/>
    <property type="match status" value="1"/>
</dbReference>
<dbReference type="Pfam" id="PF07066">
    <property type="entry name" value="DUF3882"/>
    <property type="match status" value="1"/>
</dbReference>
<dbReference type="GO" id="GO:0003676">
    <property type="term" value="F:nucleic acid binding"/>
    <property type="evidence" value="ECO:0007669"/>
    <property type="project" value="InterPro"/>
</dbReference>
<dbReference type="InterPro" id="IPR036397">
    <property type="entry name" value="RNaseH_sf"/>
</dbReference>
<organism evidence="1 2">
    <name type="scientific">Lactococcus phage 936 group phage PhiE1127</name>
    <dbReference type="NCBI Taxonomy" id="1636576"/>
    <lineage>
        <taxon>Viruses</taxon>
        <taxon>Duplodnaviria</taxon>
        <taxon>Heunggongvirae</taxon>
        <taxon>Uroviricota</taxon>
        <taxon>Caudoviricetes</taxon>
        <taxon>Skunavirus</taxon>
        <taxon>Skunavirus E1127</taxon>
    </lineage>
</organism>
<dbReference type="SUPFAM" id="SSF53098">
    <property type="entry name" value="Ribonuclease H-like"/>
    <property type="match status" value="1"/>
</dbReference>
<reference evidence="1 2" key="1">
    <citation type="journal article" date="2016" name="Sci. Rep.">
        <title>Comparative genomics and functional analysis of the 936 group of lactococcal Siphoviridae phages.</title>
        <authorList>
            <person name="Murphy J."/>
            <person name="Bottacini F."/>
            <person name="Mahony J."/>
            <person name="Kelleher P."/>
            <person name="Neve H."/>
            <person name="Zomer A."/>
            <person name="Nauta A."/>
            <person name="van Sinderen D."/>
        </authorList>
    </citation>
    <scope>NUCLEOTIDE SEQUENCE [LARGE SCALE GENOMIC DNA]</scope>
</reference>
<name>A0A126HDG8_9CAUD</name>
<keyword evidence="1" id="KW-0255">Endonuclease</keyword>
<proteinExistence type="predicted"/>
<evidence type="ECO:0000313" key="1">
    <source>
        <dbReference type="EMBL" id="ALM64624.1"/>
    </source>
</evidence>
<accession>A0A126HDG8</accession>
<sequence>MSKALAIDFSTSNTGYAFRNPLTNEYVVGSIAGGKSKDPLERAKIIADGITEIIEHYNLFDYFIYIEEPIITFKSKGNISLIRANGSFLGVMRNRHNIGYVDIPNSKWCGYHLIKGKSALRKVQSIEILKSYNIVPEEEINDDQADAFCILLYVESENAKQNL</sequence>
<protein>
    <submittedName>
        <fullName evidence="1">Holiday junction endonuclease</fullName>
    </submittedName>
</protein>
<gene>
    <name evidence="1" type="ORF">PhiE1127_58</name>
</gene>
<keyword evidence="1" id="KW-0540">Nuclease</keyword>
<dbReference type="InterPro" id="IPR009773">
    <property type="entry name" value="Lactococcus_phage_712_M3"/>
</dbReference>
<keyword evidence="1" id="KW-0378">Hydrolase</keyword>
<dbReference type="GO" id="GO:0004519">
    <property type="term" value="F:endonuclease activity"/>
    <property type="evidence" value="ECO:0007669"/>
    <property type="project" value="UniProtKB-KW"/>
</dbReference>